<dbReference type="Proteomes" id="UP000292003">
    <property type="component" value="Unassembled WGS sequence"/>
</dbReference>
<reference evidence="1 2" key="1">
    <citation type="submission" date="2019-02" db="EMBL/GenBank/DDBJ databases">
        <title>Draft genome sequence of Amycolatopsis sp. 8-3EHSu isolated from roots of Suaeda maritima.</title>
        <authorList>
            <person name="Duangmal K."/>
            <person name="Chantavorakit T."/>
        </authorList>
    </citation>
    <scope>NUCLEOTIDE SEQUENCE [LARGE SCALE GENOMIC DNA]</scope>
    <source>
        <strain evidence="1 2">8-3EHSu</strain>
    </source>
</reference>
<name>A0A4Q7J9G4_9PSEU</name>
<dbReference type="Pfam" id="PF12900">
    <property type="entry name" value="Pyridox_ox_2"/>
    <property type="match status" value="1"/>
</dbReference>
<dbReference type="Gene3D" id="2.30.110.10">
    <property type="entry name" value="Electron Transport, Fmn-binding Protein, Chain A"/>
    <property type="match status" value="1"/>
</dbReference>
<evidence type="ECO:0000313" key="1">
    <source>
        <dbReference type="EMBL" id="RZQ64401.1"/>
    </source>
</evidence>
<evidence type="ECO:0000313" key="2">
    <source>
        <dbReference type="Proteomes" id="UP000292003"/>
    </source>
</evidence>
<proteinExistence type="predicted"/>
<dbReference type="InterPro" id="IPR024747">
    <property type="entry name" value="Pyridox_Oxase-rel"/>
</dbReference>
<dbReference type="SUPFAM" id="SSF50475">
    <property type="entry name" value="FMN-binding split barrel"/>
    <property type="match status" value="1"/>
</dbReference>
<dbReference type="AlphaFoldDB" id="A0A4Q7J9G4"/>
<dbReference type="OrthoDB" id="3212118at2"/>
<dbReference type="EMBL" id="SFCC01000004">
    <property type="protein sequence ID" value="RZQ64401.1"/>
    <property type="molecule type" value="Genomic_DNA"/>
</dbReference>
<protein>
    <submittedName>
        <fullName evidence="1">Pyridoxamine 5'-phosphate oxidase family protein</fullName>
    </submittedName>
</protein>
<comment type="caution">
    <text evidence="1">The sequence shown here is derived from an EMBL/GenBank/DDBJ whole genome shotgun (WGS) entry which is preliminary data.</text>
</comment>
<gene>
    <name evidence="1" type="ORF">EWH70_10600</name>
</gene>
<sequence>MLDSFGQEVLDRDQCLRLVATVSVGRVLFTHRGLPAVQPVRFSLDEQAVWFSVPEGSVLFSAAHGNVLALEADLLQPDLATGWWVTVLGHATRAPRRFTSDRQVRLAIEVVHGRRLVGDSAA</sequence>
<organism evidence="1 2">
    <name type="scientific">Amycolatopsis suaedae</name>
    <dbReference type="NCBI Taxonomy" id="2510978"/>
    <lineage>
        <taxon>Bacteria</taxon>
        <taxon>Bacillati</taxon>
        <taxon>Actinomycetota</taxon>
        <taxon>Actinomycetes</taxon>
        <taxon>Pseudonocardiales</taxon>
        <taxon>Pseudonocardiaceae</taxon>
        <taxon>Amycolatopsis</taxon>
    </lineage>
</organism>
<dbReference type="InterPro" id="IPR012349">
    <property type="entry name" value="Split_barrel_FMN-bd"/>
</dbReference>
<keyword evidence="2" id="KW-1185">Reference proteome</keyword>
<accession>A0A4Q7J9G4</accession>
<dbReference type="RefSeq" id="WP_130475112.1">
    <property type="nucleotide sequence ID" value="NZ_SFCC01000004.1"/>
</dbReference>